<protein>
    <submittedName>
        <fullName evidence="6">Glutamate receptor ionotropic, kainate 2</fullName>
    </submittedName>
</protein>
<dbReference type="SUPFAM" id="SSF53822">
    <property type="entry name" value="Periplasmic binding protein-like I"/>
    <property type="match status" value="1"/>
</dbReference>
<name>A0AAV4XJY2_CAEEX</name>
<feature type="non-terminal residue" evidence="6">
    <location>
        <position position="282"/>
    </location>
</feature>
<dbReference type="Gene3D" id="3.40.50.2300">
    <property type="match status" value="2"/>
</dbReference>
<evidence type="ECO:0000256" key="4">
    <source>
        <dbReference type="ARBA" id="ARBA00023136"/>
    </source>
</evidence>
<keyword evidence="4" id="KW-0472">Membrane</keyword>
<evidence type="ECO:0000256" key="3">
    <source>
        <dbReference type="ARBA" id="ARBA00022989"/>
    </source>
</evidence>
<dbReference type="Pfam" id="PF01094">
    <property type="entry name" value="ANF_receptor"/>
    <property type="match status" value="1"/>
</dbReference>
<comment type="subcellular location">
    <subcellularLocation>
        <location evidence="1">Membrane</location>
    </subcellularLocation>
</comment>
<dbReference type="AlphaFoldDB" id="A0AAV4XJY2"/>
<dbReference type="InterPro" id="IPR028082">
    <property type="entry name" value="Peripla_BP_I"/>
</dbReference>
<dbReference type="InterPro" id="IPR001828">
    <property type="entry name" value="ANF_lig-bd_rcpt"/>
</dbReference>
<dbReference type="Proteomes" id="UP001054945">
    <property type="component" value="Unassembled WGS sequence"/>
</dbReference>
<evidence type="ECO:0000313" key="6">
    <source>
        <dbReference type="EMBL" id="GIY94535.1"/>
    </source>
</evidence>
<keyword evidence="6" id="KW-0675">Receptor</keyword>
<reference evidence="6 7" key="1">
    <citation type="submission" date="2021-06" db="EMBL/GenBank/DDBJ databases">
        <title>Caerostris extrusa draft genome.</title>
        <authorList>
            <person name="Kono N."/>
            <person name="Arakawa K."/>
        </authorList>
    </citation>
    <scope>NUCLEOTIDE SEQUENCE [LARGE SCALE GENOMIC DNA]</scope>
</reference>
<evidence type="ECO:0000256" key="1">
    <source>
        <dbReference type="ARBA" id="ARBA00004370"/>
    </source>
</evidence>
<dbReference type="EMBL" id="BPLR01017799">
    <property type="protein sequence ID" value="GIY94535.1"/>
    <property type="molecule type" value="Genomic_DNA"/>
</dbReference>
<comment type="caution">
    <text evidence="6">The sequence shown here is derived from an EMBL/GenBank/DDBJ whole genome shotgun (WGS) entry which is preliminary data.</text>
</comment>
<evidence type="ECO:0000313" key="7">
    <source>
        <dbReference type="Proteomes" id="UP001054945"/>
    </source>
</evidence>
<feature type="domain" description="Receptor ligand binding region" evidence="5">
    <location>
        <begin position="16"/>
        <end position="95"/>
    </location>
</feature>
<keyword evidence="2" id="KW-0812">Transmembrane</keyword>
<keyword evidence="3" id="KW-1133">Transmembrane helix</keyword>
<evidence type="ECO:0000256" key="2">
    <source>
        <dbReference type="ARBA" id="ARBA00022692"/>
    </source>
</evidence>
<evidence type="ECO:0000259" key="5">
    <source>
        <dbReference type="Pfam" id="PF01094"/>
    </source>
</evidence>
<proteinExistence type="predicted"/>
<organism evidence="6 7">
    <name type="scientific">Caerostris extrusa</name>
    <name type="common">Bark spider</name>
    <name type="synonym">Caerostris bankana</name>
    <dbReference type="NCBI Taxonomy" id="172846"/>
    <lineage>
        <taxon>Eukaryota</taxon>
        <taxon>Metazoa</taxon>
        <taxon>Ecdysozoa</taxon>
        <taxon>Arthropoda</taxon>
        <taxon>Chelicerata</taxon>
        <taxon>Arachnida</taxon>
        <taxon>Araneae</taxon>
        <taxon>Araneomorphae</taxon>
        <taxon>Entelegynae</taxon>
        <taxon>Araneoidea</taxon>
        <taxon>Araneidae</taxon>
        <taxon>Caerostris</taxon>
    </lineage>
</organism>
<keyword evidence="7" id="KW-1185">Reference proteome</keyword>
<accession>A0AAV4XJY2</accession>
<gene>
    <name evidence="6" type="primary">Grik2_0</name>
    <name evidence="6" type="ORF">CEXT_46601</name>
</gene>
<sequence>MLFIYPEFTVCKLLGYGLAGIFGPQSPMAAAHVQSISDALEVPHIESRWDYKLQRDDLSINLHPRAATLNQAYIDVVKKWGWTDFIIIYEENEGELLFFNWNIHDISKLQEVEHTDPSLFGQGQPYRSVFMQIRSSFSETARQGDLHPTGRFMKALKILHTRGLRRFPNSRANITGFRIVNTENPLYEELLNETNYRLMKSRENPVNSISNKVVGLTGLVHFEVGRFRSSFALDILQLKKQGLKKIGAVLPGSNINITDIIEAESTTEYFLSIESIQSHAIL</sequence>
<dbReference type="GO" id="GO:0016020">
    <property type="term" value="C:membrane"/>
    <property type="evidence" value="ECO:0007669"/>
    <property type="project" value="UniProtKB-SubCell"/>
</dbReference>